<dbReference type="GO" id="GO:0071972">
    <property type="term" value="F:peptidoglycan L,D-transpeptidase activity"/>
    <property type="evidence" value="ECO:0007669"/>
    <property type="project" value="TreeGrafter"/>
</dbReference>
<organism evidence="3 4">
    <name type="scientific">Nocardia jinanensis</name>
    <dbReference type="NCBI Taxonomy" id="382504"/>
    <lineage>
        <taxon>Bacteria</taxon>
        <taxon>Bacillati</taxon>
        <taxon>Actinomycetota</taxon>
        <taxon>Actinomycetes</taxon>
        <taxon>Mycobacteriales</taxon>
        <taxon>Nocardiaceae</taxon>
        <taxon>Nocardia</taxon>
    </lineage>
</organism>
<dbReference type="GO" id="GO:0046677">
    <property type="term" value="P:response to antibiotic"/>
    <property type="evidence" value="ECO:0007669"/>
    <property type="project" value="InterPro"/>
</dbReference>
<feature type="domain" description="NTF2-like N-terminal transpeptidase" evidence="2">
    <location>
        <begin position="44"/>
        <end position="150"/>
    </location>
</feature>
<dbReference type="AlphaFoldDB" id="A0A917R9J3"/>
<dbReference type="GO" id="GO:0005886">
    <property type="term" value="C:plasma membrane"/>
    <property type="evidence" value="ECO:0007669"/>
    <property type="project" value="TreeGrafter"/>
</dbReference>
<comment type="caution">
    <text evidence="3">The sequence shown here is derived from an EMBL/GenBank/DDBJ whole genome shotgun (WGS) entry which is preliminary data.</text>
</comment>
<reference evidence="3" key="2">
    <citation type="submission" date="2020-09" db="EMBL/GenBank/DDBJ databases">
        <authorList>
            <person name="Sun Q."/>
            <person name="Zhou Y."/>
        </authorList>
    </citation>
    <scope>NUCLEOTIDE SEQUENCE</scope>
    <source>
        <strain evidence="3">CGMCC 4.3508</strain>
    </source>
</reference>
<dbReference type="PANTHER" id="PTHR30627">
    <property type="entry name" value="PEPTIDOGLYCAN D,D-TRANSPEPTIDASE"/>
    <property type="match status" value="1"/>
</dbReference>
<evidence type="ECO:0000259" key="2">
    <source>
        <dbReference type="Pfam" id="PF05223"/>
    </source>
</evidence>
<dbReference type="PANTHER" id="PTHR30627:SF24">
    <property type="entry name" value="PENICILLIN-BINDING PROTEIN 4B"/>
    <property type="match status" value="1"/>
</dbReference>
<evidence type="ECO:0000313" key="3">
    <source>
        <dbReference type="EMBL" id="GGK96170.1"/>
    </source>
</evidence>
<dbReference type="InterPro" id="IPR032710">
    <property type="entry name" value="NTF2-like_dom_sf"/>
</dbReference>
<sequence length="610" mass="63273">MPQVITGPGRLPSAAMAIRSVLVIVVAALAFAVTGCGAGSSGPITAADSFLGAFTARDIETAADLTNRPEKALAALTSAWDQLDAEELHANTGAARISGDTATVDYTYEWRLAGGRGWTYSGQLPMVRAGGSWTVRWSGAAVHPRLGDTQTMALSVQQAPRARVNEQSGSDVLVPGTVSRVTFDAAGSADPHRVAAALSQALDDIDERLTPERILDSARAADGAYTVIVLNEVEFGRAGPRLIGLPGVRVTQEWDMAPTDRKFAPDLMVQVRQTVIADVDGRAGWRVVARNANGAETGVLQEVAAQPAPSFALSVDRRIQNAAQRAVDGRREQAMMVVIEPSTGGILAVAQNSAADRDGPVATIGQYPPGSVFKTVTAAAAMAVGIATPDTVVSCPSAITIGERMIPNYEGFSVGDVPMTTAYARSCNTSFARLASELPESALTDSAAAFGIGPDYTVAGLPTFSGSVPAAQDRTQRTEDGIGQGRVVVSPFGMALMAAAVASGSAPTPYLIAGRDTAVDGPRPGLDPEVVRGLRAMMRQVVVSGTAERIADQGEVFGKTGEAEVEGGSHSWFVGYRGDIAFATLLVRGGSSDNAVAVTRDMFAALPGGY</sequence>
<dbReference type="InterPro" id="IPR012338">
    <property type="entry name" value="Beta-lactam/transpept-like"/>
</dbReference>
<evidence type="ECO:0000259" key="1">
    <source>
        <dbReference type="Pfam" id="PF00905"/>
    </source>
</evidence>
<dbReference type="InterPro" id="IPR050515">
    <property type="entry name" value="Beta-lactam/transpept"/>
</dbReference>
<dbReference type="Pfam" id="PF05223">
    <property type="entry name" value="MecA_N"/>
    <property type="match status" value="1"/>
</dbReference>
<dbReference type="EMBL" id="BMMH01000001">
    <property type="protein sequence ID" value="GGK96170.1"/>
    <property type="molecule type" value="Genomic_DNA"/>
</dbReference>
<dbReference type="GO" id="GO:0008658">
    <property type="term" value="F:penicillin binding"/>
    <property type="evidence" value="ECO:0007669"/>
    <property type="project" value="InterPro"/>
</dbReference>
<dbReference type="Proteomes" id="UP000638263">
    <property type="component" value="Unassembled WGS sequence"/>
</dbReference>
<reference evidence="3" key="1">
    <citation type="journal article" date="2014" name="Int. J. Syst. Evol. Microbiol.">
        <title>Complete genome sequence of Corynebacterium casei LMG S-19264T (=DSM 44701T), isolated from a smear-ripened cheese.</title>
        <authorList>
            <consortium name="US DOE Joint Genome Institute (JGI-PGF)"/>
            <person name="Walter F."/>
            <person name="Albersmeier A."/>
            <person name="Kalinowski J."/>
            <person name="Ruckert C."/>
        </authorList>
    </citation>
    <scope>NUCLEOTIDE SEQUENCE</scope>
    <source>
        <strain evidence="3">CGMCC 4.3508</strain>
    </source>
</reference>
<accession>A0A917R9J3</accession>
<dbReference type="SUPFAM" id="SSF56601">
    <property type="entry name" value="beta-lactamase/transpeptidase-like"/>
    <property type="match status" value="1"/>
</dbReference>
<gene>
    <name evidence="3" type="ORF">GCM10011588_08200</name>
</gene>
<dbReference type="SUPFAM" id="SSF54427">
    <property type="entry name" value="NTF2-like"/>
    <property type="match status" value="1"/>
</dbReference>
<dbReference type="GO" id="GO:0071555">
    <property type="term" value="P:cell wall organization"/>
    <property type="evidence" value="ECO:0007669"/>
    <property type="project" value="TreeGrafter"/>
</dbReference>
<dbReference type="InterPro" id="IPR001460">
    <property type="entry name" value="PCN-bd_Tpept"/>
</dbReference>
<dbReference type="Pfam" id="PF00905">
    <property type="entry name" value="Transpeptidase"/>
    <property type="match status" value="1"/>
</dbReference>
<proteinExistence type="predicted"/>
<keyword evidence="4" id="KW-1185">Reference proteome</keyword>
<evidence type="ECO:0000313" key="4">
    <source>
        <dbReference type="Proteomes" id="UP000638263"/>
    </source>
</evidence>
<name>A0A917R9J3_9NOCA</name>
<feature type="domain" description="Penicillin-binding protein transpeptidase" evidence="1">
    <location>
        <begin position="335"/>
        <end position="590"/>
    </location>
</feature>
<protein>
    <submittedName>
        <fullName evidence="3">Penicillin-binding protein</fullName>
    </submittedName>
</protein>
<dbReference type="Gene3D" id="3.40.710.10">
    <property type="entry name" value="DD-peptidase/beta-lactamase superfamily"/>
    <property type="match status" value="1"/>
</dbReference>
<dbReference type="InterPro" id="IPR007887">
    <property type="entry name" value="MecA_N"/>
</dbReference>